<dbReference type="HOGENOM" id="CLU_2657818_0_0_1"/>
<dbReference type="EMBL" id="GL348715">
    <property type="protein sequence ID" value="EFH58604.1"/>
    <property type="molecule type" value="Genomic_DNA"/>
</dbReference>
<evidence type="ECO:0000313" key="2">
    <source>
        <dbReference type="Proteomes" id="UP000008694"/>
    </source>
</evidence>
<protein>
    <submittedName>
        <fullName evidence="1">Predicted protein</fullName>
    </submittedName>
</protein>
<feature type="non-terminal residue" evidence="1">
    <location>
        <position position="1"/>
    </location>
</feature>
<dbReference type="AlphaFoldDB" id="D7L247"/>
<name>D7L247_ARALL</name>
<accession>D7L247</accession>
<proteinExistence type="predicted"/>
<organism evidence="2">
    <name type="scientific">Arabidopsis lyrata subsp. lyrata</name>
    <name type="common">Lyre-leaved rock-cress</name>
    <dbReference type="NCBI Taxonomy" id="81972"/>
    <lineage>
        <taxon>Eukaryota</taxon>
        <taxon>Viridiplantae</taxon>
        <taxon>Streptophyta</taxon>
        <taxon>Embryophyta</taxon>
        <taxon>Tracheophyta</taxon>
        <taxon>Spermatophyta</taxon>
        <taxon>Magnoliopsida</taxon>
        <taxon>eudicotyledons</taxon>
        <taxon>Gunneridae</taxon>
        <taxon>Pentapetalae</taxon>
        <taxon>rosids</taxon>
        <taxon>malvids</taxon>
        <taxon>Brassicales</taxon>
        <taxon>Brassicaceae</taxon>
        <taxon>Camelineae</taxon>
        <taxon>Arabidopsis</taxon>
    </lineage>
</organism>
<sequence>LIEKKTIRNQIEAISKEKQNLTNSCTKLRYDSKIIESSKKIWQTFKRKNTRLIRKSFFFSKILHRTTVYSYFSRYH</sequence>
<gene>
    <name evidence="1" type="ORF">ARALYDRAFT_671187</name>
</gene>
<evidence type="ECO:0000313" key="1">
    <source>
        <dbReference type="EMBL" id="EFH58604.1"/>
    </source>
</evidence>
<dbReference type="Proteomes" id="UP000008694">
    <property type="component" value="Unassembled WGS sequence"/>
</dbReference>
<reference evidence="2" key="1">
    <citation type="journal article" date="2011" name="Nat. Genet.">
        <title>The Arabidopsis lyrata genome sequence and the basis of rapid genome size change.</title>
        <authorList>
            <person name="Hu T.T."/>
            <person name="Pattyn P."/>
            <person name="Bakker E.G."/>
            <person name="Cao J."/>
            <person name="Cheng J.-F."/>
            <person name="Clark R.M."/>
            <person name="Fahlgren N."/>
            <person name="Fawcett J.A."/>
            <person name="Grimwood J."/>
            <person name="Gundlach H."/>
            <person name="Haberer G."/>
            <person name="Hollister J.D."/>
            <person name="Ossowski S."/>
            <person name="Ottilar R.P."/>
            <person name="Salamov A.A."/>
            <person name="Schneeberger K."/>
            <person name="Spannagl M."/>
            <person name="Wang X."/>
            <person name="Yang L."/>
            <person name="Nasrallah M.E."/>
            <person name="Bergelson J."/>
            <person name="Carrington J.C."/>
            <person name="Gaut B.S."/>
            <person name="Schmutz J."/>
            <person name="Mayer K.F.X."/>
            <person name="Van de Peer Y."/>
            <person name="Grigoriev I.V."/>
            <person name="Nordborg M."/>
            <person name="Weigel D."/>
            <person name="Guo Y.-L."/>
        </authorList>
    </citation>
    <scope>NUCLEOTIDE SEQUENCE [LARGE SCALE GENOMIC DNA]</scope>
    <source>
        <strain evidence="2">cv. MN47</strain>
    </source>
</reference>
<keyword evidence="2" id="KW-1185">Reference proteome</keyword>